<dbReference type="InterPro" id="IPR016181">
    <property type="entry name" value="Acyl_CoA_acyltransferase"/>
</dbReference>
<proteinExistence type="predicted"/>
<comment type="caution">
    <text evidence="2">The sequence shown here is derived from an EMBL/GenBank/DDBJ whole genome shotgun (WGS) entry which is preliminary data.</text>
</comment>
<dbReference type="STRING" id="1631356.VV01_13045"/>
<dbReference type="AlphaFoldDB" id="A0A0L6CK25"/>
<dbReference type="EMBL" id="LAIR01000002">
    <property type="protein sequence ID" value="KNX37873.1"/>
    <property type="molecule type" value="Genomic_DNA"/>
</dbReference>
<keyword evidence="3" id="KW-1185">Reference proteome</keyword>
<organism evidence="2 3">
    <name type="scientific">Luteipulveratus halotolerans</name>
    <dbReference type="NCBI Taxonomy" id="1631356"/>
    <lineage>
        <taxon>Bacteria</taxon>
        <taxon>Bacillati</taxon>
        <taxon>Actinomycetota</taxon>
        <taxon>Actinomycetes</taxon>
        <taxon>Micrococcales</taxon>
        <taxon>Dermacoccaceae</taxon>
        <taxon>Luteipulveratus</taxon>
    </lineage>
</organism>
<dbReference type="GO" id="GO:0016747">
    <property type="term" value="F:acyltransferase activity, transferring groups other than amino-acyl groups"/>
    <property type="evidence" value="ECO:0007669"/>
    <property type="project" value="InterPro"/>
</dbReference>
<dbReference type="OrthoDB" id="9132139at2"/>
<gene>
    <name evidence="2" type="ORF">VV01_13045</name>
</gene>
<evidence type="ECO:0000313" key="3">
    <source>
        <dbReference type="Proteomes" id="UP000037397"/>
    </source>
</evidence>
<dbReference type="RefSeq" id="WP_050670265.1">
    <property type="nucleotide sequence ID" value="NZ_LAIR01000002.1"/>
</dbReference>
<evidence type="ECO:0000259" key="1">
    <source>
        <dbReference type="PROSITE" id="PS51186"/>
    </source>
</evidence>
<keyword evidence="2" id="KW-0808">Transferase</keyword>
<dbReference type="Pfam" id="PF13302">
    <property type="entry name" value="Acetyltransf_3"/>
    <property type="match status" value="1"/>
</dbReference>
<dbReference type="SUPFAM" id="SSF55729">
    <property type="entry name" value="Acyl-CoA N-acyltransferases (Nat)"/>
    <property type="match status" value="1"/>
</dbReference>
<dbReference type="InterPro" id="IPR051531">
    <property type="entry name" value="N-acetyltransferase"/>
</dbReference>
<accession>A0A0L6CK25</accession>
<dbReference type="Gene3D" id="3.40.630.30">
    <property type="match status" value="1"/>
</dbReference>
<feature type="domain" description="N-acetyltransferase" evidence="1">
    <location>
        <begin position="15"/>
        <end position="180"/>
    </location>
</feature>
<name>A0A0L6CK25_9MICO</name>
<evidence type="ECO:0000313" key="2">
    <source>
        <dbReference type="EMBL" id="KNX37873.1"/>
    </source>
</evidence>
<dbReference type="PANTHER" id="PTHR43792">
    <property type="entry name" value="GNAT FAMILY, PUTATIVE (AFU_ORTHOLOGUE AFUA_3G00765)-RELATED-RELATED"/>
    <property type="match status" value="1"/>
</dbReference>
<dbReference type="PATRIC" id="fig|1631356.3.peg.2562"/>
<dbReference type="InterPro" id="IPR000182">
    <property type="entry name" value="GNAT_dom"/>
</dbReference>
<reference evidence="3" key="1">
    <citation type="submission" date="2015-03" db="EMBL/GenBank/DDBJ databases">
        <title>Luteipulveratus halotolerans sp. nov., a novel actinobacterium (Dermacoccaceae) from Sarawak, Malaysia.</title>
        <authorList>
            <person name="Juboi H."/>
            <person name="Basik A."/>
            <person name="Shamsul S.S."/>
            <person name="Arnold P."/>
            <person name="Schmitt E.K."/>
            <person name="Sanglier J.-J."/>
            <person name="Yeo T."/>
        </authorList>
    </citation>
    <scope>NUCLEOTIDE SEQUENCE [LARGE SCALE GENOMIC DNA]</scope>
    <source>
        <strain evidence="3">C296001</strain>
    </source>
</reference>
<dbReference type="PROSITE" id="PS51186">
    <property type="entry name" value="GNAT"/>
    <property type="match status" value="1"/>
</dbReference>
<dbReference type="Proteomes" id="UP000037397">
    <property type="component" value="Unassembled WGS sequence"/>
</dbReference>
<protein>
    <submittedName>
        <fullName evidence="2">GCN5 family acetyltransferase</fullName>
    </submittedName>
</protein>
<sequence>MTSTDVTWPRRTERLLLRPYLDADADRLVQIRNQPDVWRWLMKTRVDPTELVAGWEKSVTDPHDHSAVIELDGTVIGWVNLEVEDGMGQDRTEASQRVEALLGYVIDPAYAGRGFAGEAAAEMVAVAFEEVGVRRVTAGCFADNTPSWRIMESLGMRREQHGVEDSWHSELGWVDGYTYGILQREWHERDWRTTA</sequence>